<dbReference type="AlphaFoldDB" id="A0AA35ZIJ3"/>
<protein>
    <submittedName>
        <fullName evidence="2">Uncharacterized protein</fullName>
    </submittedName>
</protein>
<gene>
    <name evidence="2" type="ORF">LSALG_LOCUS31837</name>
</gene>
<organism evidence="2 3">
    <name type="scientific">Lactuca saligna</name>
    <name type="common">Willowleaf lettuce</name>
    <dbReference type="NCBI Taxonomy" id="75948"/>
    <lineage>
        <taxon>Eukaryota</taxon>
        <taxon>Viridiplantae</taxon>
        <taxon>Streptophyta</taxon>
        <taxon>Embryophyta</taxon>
        <taxon>Tracheophyta</taxon>
        <taxon>Spermatophyta</taxon>
        <taxon>Magnoliopsida</taxon>
        <taxon>eudicotyledons</taxon>
        <taxon>Gunneridae</taxon>
        <taxon>Pentapetalae</taxon>
        <taxon>asterids</taxon>
        <taxon>campanulids</taxon>
        <taxon>Asterales</taxon>
        <taxon>Asteraceae</taxon>
        <taxon>Cichorioideae</taxon>
        <taxon>Cichorieae</taxon>
        <taxon>Lactucinae</taxon>
        <taxon>Lactuca</taxon>
    </lineage>
</organism>
<dbReference type="EMBL" id="OX465083">
    <property type="protein sequence ID" value="CAI9292789.1"/>
    <property type="molecule type" value="Genomic_DNA"/>
</dbReference>
<evidence type="ECO:0000256" key="1">
    <source>
        <dbReference type="SAM" id="MobiDB-lite"/>
    </source>
</evidence>
<proteinExistence type="predicted"/>
<evidence type="ECO:0000313" key="2">
    <source>
        <dbReference type="EMBL" id="CAI9292789.1"/>
    </source>
</evidence>
<name>A0AA35ZIJ3_LACSI</name>
<accession>A0AA35ZIJ3</accession>
<feature type="region of interest" description="Disordered" evidence="1">
    <location>
        <begin position="41"/>
        <end position="78"/>
    </location>
</feature>
<reference evidence="2" key="1">
    <citation type="submission" date="2023-04" db="EMBL/GenBank/DDBJ databases">
        <authorList>
            <person name="Vijverberg K."/>
            <person name="Xiong W."/>
            <person name="Schranz E."/>
        </authorList>
    </citation>
    <scope>NUCLEOTIDE SEQUENCE</scope>
</reference>
<evidence type="ECO:0000313" key="3">
    <source>
        <dbReference type="Proteomes" id="UP001177003"/>
    </source>
</evidence>
<keyword evidence="3" id="KW-1185">Reference proteome</keyword>
<dbReference type="Proteomes" id="UP001177003">
    <property type="component" value="Chromosome 7"/>
</dbReference>
<sequence length="151" mass="16929">MLASPCRRPKPRYIDPSSQTLEELALFSGLHKIFLKIGPAHPTNRLQEKNSNNSQKREKSLKSIGSLKQKRPSEVQHPVKVVRTETSRQYESNLIQLDVYSSRVGQPEQLDNPWGIIAFKKVISLLTVLAALASVSPKLSLGYPARGQEIE</sequence>